<organism evidence="1 2">
    <name type="scientific">Apatococcus fuscideae</name>
    <dbReference type="NCBI Taxonomy" id="2026836"/>
    <lineage>
        <taxon>Eukaryota</taxon>
        <taxon>Viridiplantae</taxon>
        <taxon>Chlorophyta</taxon>
        <taxon>core chlorophytes</taxon>
        <taxon>Trebouxiophyceae</taxon>
        <taxon>Chlorellales</taxon>
        <taxon>Chlorellaceae</taxon>
        <taxon>Apatococcus</taxon>
    </lineage>
</organism>
<evidence type="ECO:0000313" key="2">
    <source>
        <dbReference type="Proteomes" id="UP001485043"/>
    </source>
</evidence>
<gene>
    <name evidence="1" type="ORF">WJX84_005024</name>
</gene>
<dbReference type="EMBL" id="JALJOV010000024">
    <property type="protein sequence ID" value="KAK9868523.1"/>
    <property type="molecule type" value="Genomic_DNA"/>
</dbReference>
<keyword evidence="2" id="KW-1185">Reference proteome</keyword>
<sequence>MAVHFELDPITCPRQRPPRPHVAADCPVKSLKGPYPFASNEILKDLAEDKLQQFADRVQTRMLNKEETKKCNTTSSFKTMVYSKADRFRKLLEISAEVEKDDDPDIKLLIERLNQKQQRLPDKPGLAHTVFNILLPLEAFLRSMPVDIEYGSHIRPSDFDILLSDVKPADVIQISQELGRRHHGLAPASERRPISGLIRGDYGRMFINLTVQKRSSINVQEIILLVDHRHFGQSLQNL</sequence>
<accession>A0AAW1TGF6</accession>
<dbReference type="AlphaFoldDB" id="A0AAW1TGF6"/>
<name>A0AAW1TGF6_9CHLO</name>
<comment type="caution">
    <text evidence="1">The sequence shown here is derived from an EMBL/GenBank/DDBJ whole genome shotgun (WGS) entry which is preliminary data.</text>
</comment>
<proteinExistence type="predicted"/>
<dbReference type="Proteomes" id="UP001485043">
    <property type="component" value="Unassembled WGS sequence"/>
</dbReference>
<protein>
    <submittedName>
        <fullName evidence="1">Uncharacterized protein</fullName>
    </submittedName>
</protein>
<evidence type="ECO:0000313" key="1">
    <source>
        <dbReference type="EMBL" id="KAK9868523.1"/>
    </source>
</evidence>
<reference evidence="1 2" key="1">
    <citation type="journal article" date="2024" name="Nat. Commun.">
        <title>Phylogenomics reveals the evolutionary origins of lichenization in chlorophyte algae.</title>
        <authorList>
            <person name="Puginier C."/>
            <person name="Libourel C."/>
            <person name="Otte J."/>
            <person name="Skaloud P."/>
            <person name="Haon M."/>
            <person name="Grisel S."/>
            <person name="Petersen M."/>
            <person name="Berrin J.G."/>
            <person name="Delaux P.M."/>
            <person name="Dal Grande F."/>
            <person name="Keller J."/>
        </authorList>
    </citation>
    <scope>NUCLEOTIDE SEQUENCE [LARGE SCALE GENOMIC DNA]</scope>
    <source>
        <strain evidence="1 2">SAG 2523</strain>
    </source>
</reference>